<sequence>MSLIYSLEQLFDIRNSPFVKKPDRLPDGIGFESNNVDYNKMKGESDIFNKERPGNIEIFKSQKSFYTSDSDKMLLTLDCDSSMSFVSAPLKARNIGNNDDNSKKVTEFCNSWKIIGRTTNSLESNDSLGCRANNDEKRINLIRVAHDNSKIIDKPIFRDDKGIIEEKKSYKHKTRTDFRNKKCRNYSVPIVHEDVALKKILYRNEIQGVEHAIFSDEMINKDKISALRVSQKTLSIEHEKKRILDSNESFYDNSPNFPQSKIVDGGFDSVHSLSNLTHPLKYSDVNSNKTSRFFNFFTADPIKSESNVRKLNSTSLLNTCFSDETTNDNFLSTRFSTTSLVNELDYTHEDSRISFSNSRTNDDIVGFQRIMAMLKKSNQSISNDHLVSCEMISEDMTYKNNEHRIQVTDDMTKYESVMNKDSSDSNFFMSLLNQSSRLSSFHNASENEILQICNISNEMSRYNILIL</sequence>
<gene>
    <name evidence="1" type="ORF">PNEJI1_001797</name>
    <name evidence="2" type="ORF">PNEJI1_003786</name>
</gene>
<accession>L0P8Y8</accession>
<evidence type="ECO:0000313" key="2">
    <source>
        <dbReference type="EMBL" id="CCJ31465.1"/>
    </source>
</evidence>
<name>L0P8Y8_PNEJI</name>
<dbReference type="Proteomes" id="UP000010422">
    <property type="component" value="Unassembled WGS sequence"/>
</dbReference>
<evidence type="ECO:0000313" key="1">
    <source>
        <dbReference type="EMBL" id="CCJ28838.1"/>
    </source>
</evidence>
<dbReference type="EMBL" id="CAKM01000127">
    <property type="protein sequence ID" value="CCJ28838.1"/>
    <property type="molecule type" value="Genomic_DNA"/>
</dbReference>
<dbReference type="EMBL" id="CAKM01000316">
    <property type="protein sequence ID" value="CCJ31465.1"/>
    <property type="molecule type" value="Genomic_DNA"/>
</dbReference>
<evidence type="ECO:0000313" key="3">
    <source>
        <dbReference type="Proteomes" id="UP000010422"/>
    </source>
</evidence>
<protein>
    <submittedName>
        <fullName evidence="1">Uncharacterized protein</fullName>
    </submittedName>
</protein>
<dbReference type="VEuPathDB" id="FungiDB:PNEJI1_001797"/>
<dbReference type="VEuPathDB" id="FungiDB:PNEJI1_003786"/>
<organism evidence="3">
    <name type="scientific">Pneumocystis jirovecii</name>
    <name type="common">Human pneumocystis pneumonia agent</name>
    <dbReference type="NCBI Taxonomy" id="42068"/>
    <lineage>
        <taxon>Eukaryota</taxon>
        <taxon>Fungi</taxon>
        <taxon>Dikarya</taxon>
        <taxon>Ascomycota</taxon>
        <taxon>Taphrinomycotina</taxon>
        <taxon>Pneumocystomycetes</taxon>
        <taxon>Pneumocystaceae</taxon>
        <taxon>Pneumocystis</taxon>
    </lineage>
</organism>
<comment type="caution">
    <text evidence="1">The sequence shown here is derived from an EMBL/GenBank/DDBJ whole genome shotgun (WGS) entry which is preliminary data.</text>
</comment>
<reference evidence="1 3" key="1">
    <citation type="journal article" date="2012" name="MBio">
        <title>De novo assembly of the Pneumocystis jirovecii genome from a single bronchoalveolar lavage fluid specimen from a patient.</title>
        <authorList>
            <person name="Cisse O.H."/>
            <person name="Pagni M."/>
            <person name="Hauser P.M."/>
        </authorList>
    </citation>
    <scope>NUCLEOTIDE SEQUENCE [LARGE SCALE GENOMIC DNA]</scope>
    <source>
        <strain evidence="1 3">SE8</strain>
    </source>
</reference>
<proteinExistence type="predicted"/>
<dbReference type="AlphaFoldDB" id="L0P8Y8"/>